<dbReference type="STRING" id="765420.OSCT_1222"/>
<dbReference type="GO" id="GO:0005829">
    <property type="term" value="C:cytosol"/>
    <property type="evidence" value="ECO:0007669"/>
    <property type="project" value="TreeGrafter"/>
</dbReference>
<dbReference type="GO" id="GO:0003700">
    <property type="term" value="F:DNA-binding transcription factor activity"/>
    <property type="evidence" value="ECO:0007669"/>
    <property type="project" value="TreeGrafter"/>
</dbReference>
<dbReference type="SUPFAM" id="SSF51206">
    <property type="entry name" value="cAMP-binding domain-like"/>
    <property type="match status" value="1"/>
</dbReference>
<dbReference type="InterPro" id="IPR050397">
    <property type="entry name" value="Env_Response_Regulators"/>
</dbReference>
<evidence type="ECO:0000313" key="6">
    <source>
        <dbReference type="EMBL" id="EFO80930.1"/>
    </source>
</evidence>
<dbReference type="Gene3D" id="1.10.10.10">
    <property type="entry name" value="Winged helix-like DNA-binding domain superfamily/Winged helix DNA-binding domain"/>
    <property type="match status" value="1"/>
</dbReference>
<evidence type="ECO:0000259" key="5">
    <source>
        <dbReference type="PROSITE" id="PS51063"/>
    </source>
</evidence>
<dbReference type="SUPFAM" id="SSF46785">
    <property type="entry name" value="Winged helix' DNA-binding domain"/>
    <property type="match status" value="1"/>
</dbReference>
<dbReference type="EMBL" id="ADVR01000034">
    <property type="protein sequence ID" value="EFO80930.1"/>
    <property type="molecule type" value="Genomic_DNA"/>
</dbReference>
<dbReference type="CDD" id="cd00038">
    <property type="entry name" value="CAP_ED"/>
    <property type="match status" value="1"/>
</dbReference>
<dbReference type="InterPro" id="IPR018490">
    <property type="entry name" value="cNMP-bd_dom_sf"/>
</dbReference>
<organism evidence="6 7">
    <name type="scientific">Oscillochloris trichoides DG-6</name>
    <dbReference type="NCBI Taxonomy" id="765420"/>
    <lineage>
        <taxon>Bacteria</taxon>
        <taxon>Bacillati</taxon>
        <taxon>Chloroflexota</taxon>
        <taxon>Chloroflexia</taxon>
        <taxon>Chloroflexales</taxon>
        <taxon>Chloroflexineae</taxon>
        <taxon>Oscillochloridaceae</taxon>
        <taxon>Oscillochloris</taxon>
    </lineage>
</organism>
<dbReference type="InterPro" id="IPR036390">
    <property type="entry name" value="WH_DNA-bd_sf"/>
</dbReference>
<dbReference type="PRINTS" id="PR00103">
    <property type="entry name" value="CAMPKINASE"/>
</dbReference>
<dbReference type="PROSITE" id="PS00889">
    <property type="entry name" value="CNMP_BINDING_2"/>
    <property type="match status" value="1"/>
</dbReference>
<evidence type="ECO:0000259" key="4">
    <source>
        <dbReference type="PROSITE" id="PS50042"/>
    </source>
</evidence>
<dbReference type="Proteomes" id="UP000054010">
    <property type="component" value="Unassembled WGS sequence"/>
</dbReference>
<dbReference type="SMART" id="SM00100">
    <property type="entry name" value="cNMP"/>
    <property type="match status" value="1"/>
</dbReference>
<dbReference type="InterPro" id="IPR018488">
    <property type="entry name" value="cNMP-bd_CS"/>
</dbReference>
<dbReference type="GO" id="GO:0003677">
    <property type="term" value="F:DNA binding"/>
    <property type="evidence" value="ECO:0007669"/>
    <property type="project" value="UniProtKB-KW"/>
</dbReference>
<dbReference type="InterPro" id="IPR012318">
    <property type="entry name" value="HTH_CRP"/>
</dbReference>
<dbReference type="eggNOG" id="COG0664">
    <property type="taxonomic scope" value="Bacteria"/>
</dbReference>
<dbReference type="FunFam" id="1.10.10.10:FF:000019">
    <property type="entry name" value="Crp/Fnr family transcriptional regulator"/>
    <property type="match status" value="1"/>
</dbReference>
<gene>
    <name evidence="6" type="ORF">OSCT_1222</name>
</gene>
<keyword evidence="2" id="KW-0238">DNA-binding</keyword>
<dbReference type="PANTHER" id="PTHR24567:SF68">
    <property type="entry name" value="DNA-BINDING TRANSCRIPTIONAL DUAL REGULATOR CRP"/>
    <property type="match status" value="1"/>
</dbReference>
<accession>E1ID21</accession>
<reference evidence="6 7" key="1">
    <citation type="journal article" date="2011" name="J. Bacteriol.">
        <title>Draft genome sequence of the anoxygenic filamentous phototrophic bacterium Oscillochloris trichoides subsp. DG-6.</title>
        <authorList>
            <person name="Kuznetsov B.B."/>
            <person name="Ivanovsky R.N."/>
            <person name="Keppen O.I."/>
            <person name="Sukhacheva M.V."/>
            <person name="Bumazhkin B.K."/>
            <person name="Patutina E.O."/>
            <person name="Beletsky A.V."/>
            <person name="Mardanov A.V."/>
            <person name="Baslerov R.V."/>
            <person name="Panteleeva A.N."/>
            <person name="Kolganova T.V."/>
            <person name="Ravin N.V."/>
            <person name="Skryabin K.G."/>
        </authorList>
    </citation>
    <scope>NUCLEOTIDE SEQUENCE [LARGE SCALE GENOMIC DNA]</scope>
    <source>
        <strain evidence="6 7">DG-6</strain>
    </source>
</reference>
<evidence type="ECO:0000256" key="1">
    <source>
        <dbReference type="ARBA" id="ARBA00023015"/>
    </source>
</evidence>
<keyword evidence="7" id="KW-1185">Reference proteome</keyword>
<dbReference type="HOGENOM" id="CLU_075053_3_5_0"/>
<dbReference type="Gene3D" id="2.60.120.10">
    <property type="entry name" value="Jelly Rolls"/>
    <property type="match status" value="1"/>
</dbReference>
<evidence type="ECO:0000256" key="3">
    <source>
        <dbReference type="ARBA" id="ARBA00023163"/>
    </source>
</evidence>
<dbReference type="Pfam" id="PF00027">
    <property type="entry name" value="cNMP_binding"/>
    <property type="match status" value="1"/>
</dbReference>
<dbReference type="InterPro" id="IPR000595">
    <property type="entry name" value="cNMP-bd_dom"/>
</dbReference>
<dbReference type="PROSITE" id="PS50042">
    <property type="entry name" value="CNMP_BINDING_3"/>
    <property type="match status" value="1"/>
</dbReference>
<keyword evidence="3" id="KW-0804">Transcription</keyword>
<comment type="caution">
    <text evidence="6">The sequence shown here is derived from an EMBL/GenBank/DDBJ whole genome shotgun (WGS) entry which is preliminary data.</text>
</comment>
<dbReference type="PANTHER" id="PTHR24567">
    <property type="entry name" value="CRP FAMILY TRANSCRIPTIONAL REGULATORY PROTEIN"/>
    <property type="match status" value="1"/>
</dbReference>
<protein>
    <submittedName>
        <fullName evidence="6">Transcriptional regulator, Crp/Fnr family</fullName>
    </submittedName>
</protein>
<dbReference type="InterPro" id="IPR036388">
    <property type="entry name" value="WH-like_DNA-bd_sf"/>
</dbReference>
<dbReference type="AlphaFoldDB" id="E1ID21"/>
<dbReference type="SMART" id="SM00419">
    <property type="entry name" value="HTH_CRP"/>
    <property type="match status" value="1"/>
</dbReference>
<dbReference type="Pfam" id="PF13545">
    <property type="entry name" value="HTH_Crp_2"/>
    <property type="match status" value="1"/>
</dbReference>
<proteinExistence type="predicted"/>
<feature type="domain" description="HTH crp-type" evidence="5">
    <location>
        <begin position="146"/>
        <end position="219"/>
    </location>
</feature>
<evidence type="ECO:0000256" key="2">
    <source>
        <dbReference type="ARBA" id="ARBA00023125"/>
    </source>
</evidence>
<evidence type="ECO:0000313" key="7">
    <source>
        <dbReference type="Proteomes" id="UP000054010"/>
    </source>
</evidence>
<dbReference type="PRINTS" id="PR00034">
    <property type="entry name" value="HTHCRP"/>
</dbReference>
<feature type="domain" description="Cyclic nucleotide-binding" evidence="4">
    <location>
        <begin position="12"/>
        <end position="132"/>
    </location>
</feature>
<dbReference type="InterPro" id="IPR014710">
    <property type="entry name" value="RmlC-like_jellyroll"/>
</dbReference>
<keyword evidence="1" id="KW-0805">Transcription regulation</keyword>
<dbReference type="PROSITE" id="PS51063">
    <property type="entry name" value="HTH_CRP_2"/>
    <property type="match status" value="1"/>
</dbReference>
<name>E1ID21_9CHLR</name>
<sequence>MNNLELLRGVPMFARLDAAHLRLLSASLGSQTFGRGATIFCQGSLGNTLYLIVSGQVRIYTNSQLGQEISVMIFRDGDFFGELSLLDGHERSASAVAMRTTTTLTLHRTAFLDAIRSYPEIAVSVLEELSARLRHSNTYIEHLASTSAPQRVVRTLLDLADQHGIIEQGTTRINLHLTQDDLASLAGTTRETVNRVLAGLREQGLIQIERARLSVLNLAQLEQVTV</sequence>